<evidence type="ECO:0000313" key="1">
    <source>
        <dbReference type="EMBL" id="GIY32413.1"/>
    </source>
</evidence>
<dbReference type="AlphaFoldDB" id="A0AAV4SDL2"/>
<dbReference type="Proteomes" id="UP001054837">
    <property type="component" value="Unassembled WGS sequence"/>
</dbReference>
<comment type="caution">
    <text evidence="1">The sequence shown here is derived from an EMBL/GenBank/DDBJ whole genome shotgun (WGS) entry which is preliminary data.</text>
</comment>
<keyword evidence="2" id="KW-1185">Reference proteome</keyword>
<dbReference type="EMBL" id="BPLQ01007793">
    <property type="protein sequence ID" value="GIY32413.1"/>
    <property type="molecule type" value="Genomic_DNA"/>
</dbReference>
<protein>
    <submittedName>
        <fullName evidence="1">Uncharacterized protein</fullName>
    </submittedName>
</protein>
<evidence type="ECO:0000313" key="2">
    <source>
        <dbReference type="Proteomes" id="UP001054837"/>
    </source>
</evidence>
<proteinExistence type="predicted"/>
<organism evidence="1 2">
    <name type="scientific">Caerostris darwini</name>
    <dbReference type="NCBI Taxonomy" id="1538125"/>
    <lineage>
        <taxon>Eukaryota</taxon>
        <taxon>Metazoa</taxon>
        <taxon>Ecdysozoa</taxon>
        <taxon>Arthropoda</taxon>
        <taxon>Chelicerata</taxon>
        <taxon>Arachnida</taxon>
        <taxon>Araneae</taxon>
        <taxon>Araneomorphae</taxon>
        <taxon>Entelegynae</taxon>
        <taxon>Araneoidea</taxon>
        <taxon>Araneidae</taxon>
        <taxon>Caerostris</taxon>
    </lineage>
</organism>
<reference evidence="1 2" key="1">
    <citation type="submission" date="2021-06" db="EMBL/GenBank/DDBJ databases">
        <title>Caerostris darwini draft genome.</title>
        <authorList>
            <person name="Kono N."/>
            <person name="Arakawa K."/>
        </authorList>
    </citation>
    <scope>NUCLEOTIDE SEQUENCE [LARGE SCALE GENOMIC DNA]</scope>
</reference>
<accession>A0AAV4SDL2</accession>
<sequence>MSCEWRGWWTSKYRNGASEVLFRDHRTVLWSPYTFSWTMVRWVIDTLGTADPQMVQKHLKKVEELRGGGRLLITDGILKQKNKKMEYWRGMLKPQGGRDGMELEEIVAVADRRGGDAYNSGKRRS</sequence>
<name>A0AAV4SDL2_9ARAC</name>
<gene>
    <name evidence="1" type="ORF">CDAR_582951</name>
</gene>